<keyword evidence="12" id="KW-1133">Transmembrane helix</keyword>
<evidence type="ECO:0000256" key="11">
    <source>
        <dbReference type="ARBA" id="ARBA00022968"/>
    </source>
</evidence>
<keyword evidence="2" id="KW-1030">Host cell inner membrane</keyword>
<keyword evidence="5" id="KW-1188">Viral release from host cell</keyword>
<dbReference type="Pfam" id="PF00959">
    <property type="entry name" value="Phage_lysozyme"/>
    <property type="match status" value="1"/>
</dbReference>
<protein>
    <recommendedName>
        <fullName evidence="16">Lysozyme</fullName>
        <ecNumber evidence="16">3.2.1.17</ecNumber>
    </recommendedName>
</protein>
<organism evidence="17 18">
    <name type="scientific">Ralstonia phage RS-PI-1</name>
    <dbReference type="NCBI Taxonomy" id="1958965"/>
    <lineage>
        <taxon>Viruses</taxon>
        <taxon>Duplodnaviria</taxon>
        <taxon>Heunggongvirae</taxon>
        <taxon>Uroviricota</taxon>
        <taxon>Caudoviricetes</taxon>
        <taxon>Autographivirales</taxon>
        <taxon>Autonotataviridae</taxon>
        <taxon>Ampunavirus</taxon>
        <taxon>Ampunavirus RSPI1</taxon>
    </lineage>
</organism>
<evidence type="ECO:0000256" key="15">
    <source>
        <dbReference type="ARBA" id="ARBA00023295"/>
    </source>
</evidence>
<evidence type="ECO:0000256" key="16">
    <source>
        <dbReference type="RuleBase" id="RU003788"/>
    </source>
</evidence>
<dbReference type="HAMAP" id="MF_04136">
    <property type="entry name" value="SAR_ENDOLYSIN"/>
    <property type="match status" value="1"/>
</dbReference>
<keyword evidence="11" id="KW-0735">Signal-anchor</keyword>
<evidence type="ECO:0000256" key="10">
    <source>
        <dbReference type="ARBA" id="ARBA00022870"/>
    </source>
</evidence>
<comment type="similarity">
    <text evidence="16">Belongs to the glycosyl hydrolase 24 family.</text>
</comment>
<keyword evidence="15 16" id="KW-0326">Glycosidase</keyword>
<keyword evidence="9" id="KW-0204">Cytolysis</keyword>
<keyword evidence="6 16" id="KW-0081">Bacteriolytic enzyme</keyword>
<dbReference type="InterPro" id="IPR043688">
    <property type="entry name" value="SAR_endolysin-like"/>
</dbReference>
<reference evidence="17 18" key="1">
    <citation type="submission" date="2017-01" db="EMBL/GenBank/DDBJ databases">
        <title>Isolation and complete genomic analysis of a novel lytic bacteriophage infecting the Ralstonia solanacearum.</title>
        <authorList>
            <person name="Su J."/>
            <person name="Sun H."/>
            <person name="Liu J."/>
            <person name="Guo Z."/>
            <person name="Fan G."/>
            <person name="Gu G."/>
            <person name="Wang G."/>
        </authorList>
    </citation>
    <scope>NUCLEOTIDE SEQUENCE [LARGE SCALE GENOMIC DNA]</scope>
</reference>
<keyword evidence="4 16" id="KW-0929">Antimicrobial</keyword>
<proteinExistence type="inferred from homology"/>
<sequence length="156" mass="16740">MARPALTARVVAIALGAALALGVKFEGEVLTAYRDPVGIPTICRGHTAGVQMGDKATPDECDALAHMDTMDALRDVDRLVKVELNGNELGAYTDFVYNVGATKFASSTMLRKLNAGDHAGACEELKRWVYAGGKVLNGLVKRRDAEYRLCTTPEKA</sequence>
<dbReference type="InterPro" id="IPR034690">
    <property type="entry name" value="Endolysin_T4_type"/>
</dbReference>
<dbReference type="InterPro" id="IPR023347">
    <property type="entry name" value="Lysozyme_dom_sf"/>
</dbReference>
<dbReference type="GO" id="GO:0016998">
    <property type="term" value="P:cell wall macromolecule catabolic process"/>
    <property type="evidence" value="ECO:0007669"/>
    <property type="project" value="InterPro"/>
</dbReference>
<dbReference type="Proteomes" id="UP000224348">
    <property type="component" value="Segment"/>
</dbReference>
<dbReference type="PANTHER" id="PTHR38107">
    <property type="match status" value="1"/>
</dbReference>
<dbReference type="InterPro" id="IPR002196">
    <property type="entry name" value="Glyco_hydro_24"/>
</dbReference>
<keyword evidence="14" id="KW-0578">Host cell lysis by virus</keyword>
<dbReference type="KEGG" id="vg:54979891"/>
<comment type="catalytic activity">
    <reaction evidence="1 16">
        <text>Hydrolysis of (1-&gt;4)-beta-linkages between N-acetylmuramic acid and N-acetyl-D-glucosamine residues in a peptidoglycan and between N-acetyl-D-glucosamine residues in chitodextrins.</text>
        <dbReference type="EC" id="3.2.1.17"/>
    </reaction>
</comment>
<dbReference type="GO" id="GO:0031640">
    <property type="term" value="P:killing of cells of another organism"/>
    <property type="evidence" value="ECO:0007669"/>
    <property type="project" value="UniProtKB-KW"/>
</dbReference>
<dbReference type="EMBL" id="KY464836">
    <property type="protein sequence ID" value="AQT27767.1"/>
    <property type="molecule type" value="Genomic_DNA"/>
</dbReference>
<evidence type="ECO:0000256" key="6">
    <source>
        <dbReference type="ARBA" id="ARBA00022638"/>
    </source>
</evidence>
<evidence type="ECO:0000256" key="9">
    <source>
        <dbReference type="ARBA" id="ARBA00022852"/>
    </source>
</evidence>
<evidence type="ECO:0000256" key="13">
    <source>
        <dbReference type="ARBA" id="ARBA00023136"/>
    </source>
</evidence>
<evidence type="ECO:0000313" key="18">
    <source>
        <dbReference type="Proteomes" id="UP000224348"/>
    </source>
</evidence>
<keyword evidence="8 16" id="KW-0378">Hydrolase</keyword>
<dbReference type="GO" id="GO:0042742">
    <property type="term" value="P:defense response to bacterium"/>
    <property type="evidence" value="ECO:0007669"/>
    <property type="project" value="UniProtKB-KW"/>
</dbReference>
<name>A0A1S6L191_9CAUD</name>
<keyword evidence="3" id="KW-1032">Host cell membrane</keyword>
<evidence type="ECO:0000256" key="5">
    <source>
        <dbReference type="ARBA" id="ARBA00022612"/>
    </source>
</evidence>
<dbReference type="CDD" id="cd16900">
    <property type="entry name" value="endolysin_R21-like"/>
    <property type="match status" value="1"/>
</dbReference>
<keyword evidence="10" id="KW-1043">Host membrane</keyword>
<evidence type="ECO:0000256" key="14">
    <source>
        <dbReference type="ARBA" id="ARBA00023142"/>
    </source>
</evidence>
<dbReference type="Gene3D" id="1.10.530.40">
    <property type="match status" value="1"/>
</dbReference>
<dbReference type="GeneID" id="54979891"/>
<evidence type="ECO:0000256" key="1">
    <source>
        <dbReference type="ARBA" id="ARBA00000632"/>
    </source>
</evidence>
<evidence type="ECO:0000256" key="2">
    <source>
        <dbReference type="ARBA" id="ARBA00022445"/>
    </source>
</evidence>
<dbReference type="InterPro" id="IPR051018">
    <property type="entry name" value="Bacteriophage_GH24"/>
</dbReference>
<keyword evidence="7" id="KW-0812">Transmembrane</keyword>
<dbReference type="SUPFAM" id="SSF53955">
    <property type="entry name" value="Lysozyme-like"/>
    <property type="match status" value="1"/>
</dbReference>
<dbReference type="InterPro" id="IPR023346">
    <property type="entry name" value="Lysozyme-like_dom_sf"/>
</dbReference>
<evidence type="ECO:0000256" key="3">
    <source>
        <dbReference type="ARBA" id="ARBA00022511"/>
    </source>
</evidence>
<evidence type="ECO:0000256" key="12">
    <source>
        <dbReference type="ARBA" id="ARBA00022989"/>
    </source>
</evidence>
<evidence type="ECO:0000256" key="7">
    <source>
        <dbReference type="ARBA" id="ARBA00022692"/>
    </source>
</evidence>
<dbReference type="PANTHER" id="PTHR38107:SF3">
    <property type="entry name" value="LYSOZYME RRRD-RELATED"/>
    <property type="match status" value="1"/>
</dbReference>
<keyword evidence="18" id="KW-1185">Reference proteome</keyword>
<dbReference type="EC" id="3.2.1.17" evidence="16"/>
<evidence type="ECO:0000313" key="17">
    <source>
        <dbReference type="EMBL" id="AQT27767.1"/>
    </source>
</evidence>
<dbReference type="RefSeq" id="YP_009789744.1">
    <property type="nucleotide sequence ID" value="NC_047816.1"/>
</dbReference>
<accession>A0A1S6L191</accession>
<dbReference type="GO" id="GO:0009253">
    <property type="term" value="P:peptidoglycan catabolic process"/>
    <property type="evidence" value="ECO:0007669"/>
    <property type="project" value="InterPro"/>
</dbReference>
<dbReference type="HAMAP" id="MF_04110">
    <property type="entry name" value="ENDOLYSIN_T4"/>
    <property type="match status" value="1"/>
</dbReference>
<keyword evidence="13" id="KW-0472">Membrane</keyword>
<evidence type="ECO:0000256" key="8">
    <source>
        <dbReference type="ARBA" id="ARBA00022801"/>
    </source>
</evidence>
<evidence type="ECO:0000256" key="4">
    <source>
        <dbReference type="ARBA" id="ARBA00022529"/>
    </source>
</evidence>
<dbReference type="GO" id="GO:0003796">
    <property type="term" value="F:lysozyme activity"/>
    <property type="evidence" value="ECO:0007669"/>
    <property type="project" value="UniProtKB-EC"/>
</dbReference>